<protein>
    <recommendedName>
        <fullName evidence="5">ATP-binding protein</fullName>
    </recommendedName>
</protein>
<comment type="caution">
    <text evidence="3">The sequence shown here is derived from an EMBL/GenBank/DDBJ whole genome shotgun (WGS) entry which is preliminary data.</text>
</comment>
<feature type="compositionally biased region" description="Polar residues" evidence="1">
    <location>
        <begin position="105"/>
        <end position="126"/>
    </location>
</feature>
<gene>
    <name evidence="3" type="ORF">E1293_17750</name>
</gene>
<dbReference type="Proteomes" id="UP000295578">
    <property type="component" value="Unassembled WGS sequence"/>
</dbReference>
<organism evidence="3 4">
    <name type="scientific">Actinomadura darangshiensis</name>
    <dbReference type="NCBI Taxonomy" id="705336"/>
    <lineage>
        <taxon>Bacteria</taxon>
        <taxon>Bacillati</taxon>
        <taxon>Actinomycetota</taxon>
        <taxon>Actinomycetes</taxon>
        <taxon>Streptosporangiales</taxon>
        <taxon>Thermomonosporaceae</taxon>
        <taxon>Actinomadura</taxon>
    </lineage>
</organism>
<keyword evidence="2" id="KW-0732">Signal</keyword>
<feature type="signal peptide" evidence="2">
    <location>
        <begin position="1"/>
        <end position="30"/>
    </location>
</feature>
<dbReference type="PROSITE" id="PS51318">
    <property type="entry name" value="TAT"/>
    <property type="match status" value="1"/>
</dbReference>
<feature type="compositionally biased region" description="Low complexity" evidence="1">
    <location>
        <begin position="296"/>
        <end position="307"/>
    </location>
</feature>
<accession>A0A4R5B9K4</accession>
<dbReference type="OrthoDB" id="3477410at2"/>
<dbReference type="InterPro" id="IPR006311">
    <property type="entry name" value="TAT_signal"/>
</dbReference>
<feature type="region of interest" description="Disordered" evidence="1">
    <location>
        <begin position="94"/>
        <end position="154"/>
    </location>
</feature>
<evidence type="ECO:0000313" key="4">
    <source>
        <dbReference type="Proteomes" id="UP000295578"/>
    </source>
</evidence>
<reference evidence="3 4" key="1">
    <citation type="submission" date="2019-03" db="EMBL/GenBank/DDBJ databases">
        <title>Draft genome sequences of novel Actinobacteria.</title>
        <authorList>
            <person name="Sahin N."/>
            <person name="Ay H."/>
            <person name="Saygin H."/>
        </authorList>
    </citation>
    <scope>NUCLEOTIDE SEQUENCE [LARGE SCALE GENOMIC DNA]</scope>
    <source>
        <strain evidence="3 4">DSM 45941</strain>
    </source>
</reference>
<feature type="chain" id="PRO_5020866712" description="ATP-binding protein" evidence="2">
    <location>
        <begin position="31"/>
        <end position="307"/>
    </location>
</feature>
<evidence type="ECO:0000313" key="3">
    <source>
        <dbReference type="EMBL" id="TDD81843.1"/>
    </source>
</evidence>
<dbReference type="RefSeq" id="WP_132198524.1">
    <property type="nucleotide sequence ID" value="NZ_SMKY01000072.1"/>
</dbReference>
<name>A0A4R5B9K4_9ACTN</name>
<feature type="region of interest" description="Disordered" evidence="1">
    <location>
        <begin position="278"/>
        <end position="307"/>
    </location>
</feature>
<keyword evidence="4" id="KW-1185">Reference proteome</keyword>
<dbReference type="EMBL" id="SMKY01000072">
    <property type="protein sequence ID" value="TDD81843.1"/>
    <property type="molecule type" value="Genomic_DNA"/>
</dbReference>
<evidence type="ECO:0000256" key="1">
    <source>
        <dbReference type="SAM" id="MobiDB-lite"/>
    </source>
</evidence>
<evidence type="ECO:0000256" key="2">
    <source>
        <dbReference type="SAM" id="SignalP"/>
    </source>
</evidence>
<sequence>MNRSARNLLSISVLAPVVAALAVAAAPANAAPGPSTALLYDAATAAAPVTRTLPDPVLNTVGQTAEQGTGTVDGVLRAAPAASTLRAVPAAPGLGAGNARCTLNPGKTVNSKAGTSLPRTPLQTAGRSPLGGLPEGDCLGAAPGTGRRAALPVPSDAAGRVPRTLLNDVGKVGTSVHNSKLGELGGAPLPSGRRAGMPLSMAVPGLTDGLPDVPSTLGSASPGGLPVGAALFPPAGRIAAPEPSDDLVGQANDTVNQAGAGVGETEENVGSVVDVLKAKDRAGRPADGPLSMPSAPGLGLPDLPGIG</sequence>
<proteinExistence type="predicted"/>
<dbReference type="AlphaFoldDB" id="A0A4R5B9K4"/>
<evidence type="ECO:0008006" key="5">
    <source>
        <dbReference type="Google" id="ProtNLM"/>
    </source>
</evidence>